<proteinExistence type="predicted"/>
<dbReference type="Pfam" id="PF11706">
    <property type="entry name" value="zf-CGNR"/>
    <property type="match status" value="1"/>
</dbReference>
<accession>A0A917UW18</accession>
<comment type="caution">
    <text evidence="2">The sequence shown here is derived from an EMBL/GenBank/DDBJ whole genome shotgun (WGS) entry which is preliminary data.</text>
</comment>
<evidence type="ECO:0000259" key="1">
    <source>
        <dbReference type="Pfam" id="PF11706"/>
    </source>
</evidence>
<reference evidence="2" key="2">
    <citation type="submission" date="2020-09" db="EMBL/GenBank/DDBJ databases">
        <authorList>
            <person name="Sun Q."/>
            <person name="Zhou Y."/>
        </authorList>
    </citation>
    <scope>NUCLEOTIDE SEQUENCE</scope>
    <source>
        <strain evidence="2">CGMCC 1.8984</strain>
    </source>
</reference>
<sequence length="191" mass="20573">MTSAPEPAHGEERWLTLAAVNTLVSGTFGSSDRVTDETALAAWVREHVPPAMPASAVRASREEFAAVCTAARELLSAIGMGAPLPAAALRRVNRAAAHPMHPAVNAARELQLTPARPVSPVAMLAADAVRLIASGDASRVRTCAAVDCDRMFLQDHRRRIWCSARCGTRMRARRRAARLRSQVAVPAQRRP</sequence>
<keyword evidence="3" id="KW-1185">Reference proteome</keyword>
<dbReference type="Proteomes" id="UP000636956">
    <property type="component" value="Unassembled WGS sequence"/>
</dbReference>
<reference evidence="2" key="1">
    <citation type="journal article" date="2014" name="Int. J. Syst. Evol. Microbiol.">
        <title>Complete genome sequence of Corynebacterium casei LMG S-19264T (=DSM 44701T), isolated from a smear-ripened cheese.</title>
        <authorList>
            <consortium name="US DOE Joint Genome Institute (JGI-PGF)"/>
            <person name="Walter F."/>
            <person name="Albersmeier A."/>
            <person name="Kalinowski J."/>
            <person name="Ruckert C."/>
        </authorList>
    </citation>
    <scope>NUCLEOTIDE SEQUENCE</scope>
    <source>
        <strain evidence="2">CGMCC 1.8984</strain>
    </source>
</reference>
<dbReference type="RefSeq" id="WP_188744161.1">
    <property type="nucleotide sequence ID" value="NZ_BAABFW010000005.1"/>
</dbReference>
<dbReference type="AlphaFoldDB" id="A0A917UW18"/>
<protein>
    <recommendedName>
        <fullName evidence="1">Zinc finger CGNR domain-containing protein</fullName>
    </recommendedName>
</protein>
<dbReference type="PANTHER" id="PTHR35525">
    <property type="entry name" value="BLL6575 PROTEIN"/>
    <property type="match status" value="1"/>
</dbReference>
<dbReference type="InterPro" id="IPR023286">
    <property type="entry name" value="ABATE_dom_sf"/>
</dbReference>
<dbReference type="Pfam" id="PF07336">
    <property type="entry name" value="ABATE"/>
    <property type="match status" value="1"/>
</dbReference>
<dbReference type="Gene3D" id="1.10.3300.10">
    <property type="entry name" value="Jann2411-like domain"/>
    <property type="match status" value="1"/>
</dbReference>
<gene>
    <name evidence="2" type="ORF">GCM10011372_29350</name>
</gene>
<feature type="domain" description="Zinc finger CGNR" evidence="1">
    <location>
        <begin position="139"/>
        <end position="178"/>
    </location>
</feature>
<dbReference type="InterPro" id="IPR010852">
    <property type="entry name" value="ABATE"/>
</dbReference>
<organism evidence="2 3">
    <name type="scientific">Agromyces bauzanensis</name>
    <dbReference type="NCBI Taxonomy" id="1308924"/>
    <lineage>
        <taxon>Bacteria</taxon>
        <taxon>Bacillati</taxon>
        <taxon>Actinomycetota</taxon>
        <taxon>Actinomycetes</taxon>
        <taxon>Micrococcales</taxon>
        <taxon>Microbacteriaceae</taxon>
        <taxon>Agromyces</taxon>
    </lineage>
</organism>
<evidence type="ECO:0000313" key="2">
    <source>
        <dbReference type="EMBL" id="GGJ88897.1"/>
    </source>
</evidence>
<dbReference type="InterPro" id="IPR021005">
    <property type="entry name" value="Znf_CGNR"/>
</dbReference>
<dbReference type="SUPFAM" id="SSF160904">
    <property type="entry name" value="Jann2411-like"/>
    <property type="match status" value="1"/>
</dbReference>
<evidence type="ECO:0000313" key="3">
    <source>
        <dbReference type="Proteomes" id="UP000636956"/>
    </source>
</evidence>
<dbReference type="PANTHER" id="PTHR35525:SF3">
    <property type="entry name" value="BLL6575 PROTEIN"/>
    <property type="match status" value="1"/>
</dbReference>
<dbReference type="EMBL" id="BMMD01000019">
    <property type="protein sequence ID" value="GGJ88897.1"/>
    <property type="molecule type" value="Genomic_DNA"/>
</dbReference>
<name>A0A917UW18_9MICO</name>